<dbReference type="PROSITE" id="PS00041">
    <property type="entry name" value="HTH_ARAC_FAMILY_1"/>
    <property type="match status" value="1"/>
</dbReference>
<feature type="domain" description="HTH araC/xylS-type" evidence="4">
    <location>
        <begin position="164"/>
        <end position="263"/>
    </location>
</feature>
<dbReference type="EMBL" id="CP090978">
    <property type="protein sequence ID" value="UJF31836.1"/>
    <property type="molecule type" value="Genomic_DNA"/>
</dbReference>
<dbReference type="SUPFAM" id="SSF46689">
    <property type="entry name" value="Homeodomain-like"/>
    <property type="match status" value="2"/>
</dbReference>
<protein>
    <submittedName>
        <fullName evidence="5">Helix-turn-helix transcriptional regulator</fullName>
    </submittedName>
</protein>
<keyword evidence="2" id="KW-0238">DNA-binding</keyword>
<proteinExistence type="predicted"/>
<sequence>MNEQLLNSLPVIYRSDYLPLSINWRSQFYQLLEIRDEKTTIMINQLPVHAEPHEIIFITSHADVQIKGEPKSVRVVQFESSLLVNMIDEKTIYMKMILKNIHMLDWQDFLKFKLEKSNILEQIRVSVRLFSFLLDILDQGNIVEEHILCEENPLLIHFDDSRMLEVVLYMKQQIANPDLSLDHIARVIGYHPNYLCQQFKKIMKITPMKYVARARIEKALDLLRTTDVPIHRICSEIGIKNSSSLSSMVINLVGVTPAEYRKMYRLCGMQPAACFYTTDLDTPQMNNIRH</sequence>
<dbReference type="SMART" id="SM00342">
    <property type="entry name" value="HTH_ARAC"/>
    <property type="match status" value="1"/>
</dbReference>
<dbReference type="PANTHER" id="PTHR43280:SF28">
    <property type="entry name" value="HTH-TYPE TRANSCRIPTIONAL ACTIVATOR RHAS"/>
    <property type="match status" value="1"/>
</dbReference>
<evidence type="ECO:0000313" key="6">
    <source>
        <dbReference type="Proteomes" id="UP001649230"/>
    </source>
</evidence>
<reference evidence="5 6" key="1">
    <citation type="journal article" date="2024" name="Int. J. Syst. Evol. Microbiol.">
        <title>Paenibacillus hexagrammi sp. nov., a novel bacterium isolated from the gut content of Hexagrammos agrammus.</title>
        <authorList>
            <person name="Jung H.K."/>
            <person name="Kim D.G."/>
            <person name="Zin H."/>
            <person name="Park J."/>
            <person name="Jung H."/>
            <person name="Kim Y.O."/>
            <person name="Kong H.J."/>
            <person name="Kim J.W."/>
            <person name="Kim Y.S."/>
        </authorList>
    </citation>
    <scope>NUCLEOTIDE SEQUENCE [LARGE SCALE GENOMIC DNA]</scope>
    <source>
        <strain evidence="5 6">YPD9-1</strain>
    </source>
</reference>
<dbReference type="InterPro" id="IPR009057">
    <property type="entry name" value="Homeodomain-like_sf"/>
</dbReference>
<accession>A0ABY3SFA3</accession>
<name>A0ABY3SFA3_9BACL</name>
<dbReference type="Proteomes" id="UP001649230">
    <property type="component" value="Chromosome"/>
</dbReference>
<dbReference type="PROSITE" id="PS01124">
    <property type="entry name" value="HTH_ARAC_FAMILY_2"/>
    <property type="match status" value="1"/>
</dbReference>
<keyword evidence="6" id="KW-1185">Reference proteome</keyword>
<dbReference type="PANTHER" id="PTHR43280">
    <property type="entry name" value="ARAC-FAMILY TRANSCRIPTIONAL REGULATOR"/>
    <property type="match status" value="1"/>
</dbReference>
<dbReference type="Gene3D" id="1.10.10.60">
    <property type="entry name" value="Homeodomain-like"/>
    <property type="match status" value="2"/>
</dbReference>
<dbReference type="InterPro" id="IPR018060">
    <property type="entry name" value="HTH_AraC"/>
</dbReference>
<gene>
    <name evidence="5" type="ORF">L0M14_18965</name>
</gene>
<evidence type="ECO:0000256" key="1">
    <source>
        <dbReference type="ARBA" id="ARBA00023015"/>
    </source>
</evidence>
<dbReference type="Pfam" id="PF12833">
    <property type="entry name" value="HTH_18"/>
    <property type="match status" value="1"/>
</dbReference>
<dbReference type="RefSeq" id="WP_235118181.1">
    <property type="nucleotide sequence ID" value="NZ_CP090978.1"/>
</dbReference>
<dbReference type="InterPro" id="IPR018062">
    <property type="entry name" value="HTH_AraC-typ_CS"/>
</dbReference>
<keyword evidence="3" id="KW-0804">Transcription</keyword>
<evidence type="ECO:0000256" key="3">
    <source>
        <dbReference type="ARBA" id="ARBA00023163"/>
    </source>
</evidence>
<evidence type="ECO:0000259" key="4">
    <source>
        <dbReference type="PROSITE" id="PS01124"/>
    </source>
</evidence>
<evidence type="ECO:0000313" key="5">
    <source>
        <dbReference type="EMBL" id="UJF31836.1"/>
    </source>
</evidence>
<evidence type="ECO:0000256" key="2">
    <source>
        <dbReference type="ARBA" id="ARBA00023125"/>
    </source>
</evidence>
<organism evidence="5 6">
    <name type="scientific">Paenibacillus hexagrammi</name>
    <dbReference type="NCBI Taxonomy" id="2908839"/>
    <lineage>
        <taxon>Bacteria</taxon>
        <taxon>Bacillati</taxon>
        <taxon>Bacillota</taxon>
        <taxon>Bacilli</taxon>
        <taxon>Bacillales</taxon>
        <taxon>Paenibacillaceae</taxon>
        <taxon>Paenibacillus</taxon>
    </lineage>
</organism>
<keyword evidence="1" id="KW-0805">Transcription regulation</keyword>